<evidence type="ECO:0000256" key="3">
    <source>
        <dbReference type="ARBA" id="ARBA00022630"/>
    </source>
</evidence>
<evidence type="ECO:0000256" key="6">
    <source>
        <dbReference type="SAM" id="SignalP"/>
    </source>
</evidence>
<dbReference type="GO" id="GO:0022900">
    <property type="term" value="P:electron transport chain"/>
    <property type="evidence" value="ECO:0007669"/>
    <property type="project" value="InterPro"/>
</dbReference>
<name>A0A501PAW3_9PROT</name>
<dbReference type="SMART" id="SM00900">
    <property type="entry name" value="FMN_bind"/>
    <property type="match status" value="1"/>
</dbReference>
<keyword evidence="9" id="KW-1185">Reference proteome</keyword>
<keyword evidence="4" id="KW-0288">FMN</keyword>
<keyword evidence="3" id="KW-0285">Flavoprotein</keyword>
<protein>
    <submittedName>
        <fullName evidence="8">FMN-binding protein</fullName>
    </submittedName>
</protein>
<accession>A0A501PAW3</accession>
<proteinExistence type="predicted"/>
<keyword evidence="6" id="KW-0732">Signal</keyword>
<dbReference type="EMBL" id="VFIY01000018">
    <property type="protein sequence ID" value="TPD57493.1"/>
    <property type="molecule type" value="Genomic_DNA"/>
</dbReference>
<dbReference type="Pfam" id="PF04205">
    <property type="entry name" value="FMN_bind"/>
    <property type="match status" value="1"/>
</dbReference>
<keyword evidence="5" id="KW-0249">Electron transport</keyword>
<dbReference type="PANTHER" id="PTHR36118">
    <property type="entry name" value="ION-TRANSLOCATING OXIDOREDUCTASE COMPLEX SUBUNIT G"/>
    <property type="match status" value="1"/>
</dbReference>
<comment type="caution">
    <text evidence="8">The sequence shown here is derived from an EMBL/GenBank/DDBJ whole genome shotgun (WGS) entry which is preliminary data.</text>
</comment>
<evidence type="ECO:0000256" key="1">
    <source>
        <dbReference type="ARBA" id="ARBA00022448"/>
    </source>
</evidence>
<evidence type="ECO:0000256" key="4">
    <source>
        <dbReference type="ARBA" id="ARBA00022643"/>
    </source>
</evidence>
<dbReference type="RefSeq" id="WP_139941808.1">
    <property type="nucleotide sequence ID" value="NZ_JBHSYP010000005.1"/>
</dbReference>
<feature type="domain" description="FMN-binding" evidence="7">
    <location>
        <begin position="93"/>
        <end position="174"/>
    </location>
</feature>
<dbReference type="AlphaFoldDB" id="A0A501PAW3"/>
<keyword evidence="2" id="KW-0597">Phosphoprotein</keyword>
<evidence type="ECO:0000313" key="8">
    <source>
        <dbReference type="EMBL" id="TPD57493.1"/>
    </source>
</evidence>
<evidence type="ECO:0000256" key="5">
    <source>
        <dbReference type="ARBA" id="ARBA00022982"/>
    </source>
</evidence>
<keyword evidence="1" id="KW-0813">Transport</keyword>
<dbReference type="InterPro" id="IPR010209">
    <property type="entry name" value="Ion_transpt_RnfG/RsxG"/>
</dbReference>
<dbReference type="Proteomes" id="UP000319148">
    <property type="component" value="Unassembled WGS sequence"/>
</dbReference>
<evidence type="ECO:0000256" key="2">
    <source>
        <dbReference type="ARBA" id="ARBA00022553"/>
    </source>
</evidence>
<dbReference type="GO" id="GO:0005886">
    <property type="term" value="C:plasma membrane"/>
    <property type="evidence" value="ECO:0007669"/>
    <property type="project" value="InterPro"/>
</dbReference>
<evidence type="ECO:0000259" key="7">
    <source>
        <dbReference type="SMART" id="SM00900"/>
    </source>
</evidence>
<feature type="signal peptide" evidence="6">
    <location>
        <begin position="1"/>
        <end position="23"/>
    </location>
</feature>
<dbReference type="OrthoDB" id="9778782at2"/>
<gene>
    <name evidence="8" type="ORF">FIV46_15350</name>
</gene>
<sequence length="184" mass="20417">MSFKQQLLLVPAATVLTVAPSFSAEYLTLQQAQQAAFPAADSFVSTELTLTKDQKKQIKKASGVRQRWDVQKVWRAEKAGEFLGWFIVDDVVGKHEFITYGAALTPDGAVKSIDIMIYQESYGGQVREEDWQKNFDGKTSDSRLKLGDDIPNIAGATLSCRNVTDGVKRLLAIHDLFLTSDRTS</sequence>
<organism evidence="8 9">
    <name type="scientific">Emcibacter nanhaiensis</name>
    <dbReference type="NCBI Taxonomy" id="1505037"/>
    <lineage>
        <taxon>Bacteria</taxon>
        <taxon>Pseudomonadati</taxon>
        <taxon>Pseudomonadota</taxon>
        <taxon>Alphaproteobacteria</taxon>
        <taxon>Emcibacterales</taxon>
        <taxon>Emcibacteraceae</taxon>
        <taxon>Emcibacter</taxon>
    </lineage>
</organism>
<dbReference type="PANTHER" id="PTHR36118:SF1">
    <property type="entry name" value="ION-TRANSLOCATING OXIDOREDUCTASE COMPLEX SUBUNIT G"/>
    <property type="match status" value="1"/>
</dbReference>
<dbReference type="GO" id="GO:0010181">
    <property type="term" value="F:FMN binding"/>
    <property type="evidence" value="ECO:0007669"/>
    <property type="project" value="InterPro"/>
</dbReference>
<reference evidence="9" key="1">
    <citation type="submission" date="2019-06" db="EMBL/GenBank/DDBJ databases">
        <title>The complete genome of Emcibacter congregatus ZYLT.</title>
        <authorList>
            <person name="Zhao Z."/>
        </authorList>
    </citation>
    <scope>NUCLEOTIDE SEQUENCE [LARGE SCALE GENOMIC DNA]</scope>
    <source>
        <strain evidence="9">MCCC 1A06723</strain>
    </source>
</reference>
<evidence type="ECO:0000313" key="9">
    <source>
        <dbReference type="Proteomes" id="UP000319148"/>
    </source>
</evidence>
<dbReference type="GO" id="GO:0009055">
    <property type="term" value="F:electron transfer activity"/>
    <property type="evidence" value="ECO:0007669"/>
    <property type="project" value="InterPro"/>
</dbReference>
<dbReference type="InterPro" id="IPR007329">
    <property type="entry name" value="FMN-bd"/>
</dbReference>
<feature type="chain" id="PRO_5021303140" evidence="6">
    <location>
        <begin position="24"/>
        <end position="184"/>
    </location>
</feature>